<dbReference type="InterPro" id="IPR013830">
    <property type="entry name" value="SGNH_hydro"/>
</dbReference>
<sequence length="388" mass="43125">MNTTTQASRFIPITNPDLRFMGRIDRTPADHQTWAFPYTQVSFRCTGTSIGVRLVNHWGYGDAYLGAIIDGMQVKARVPIDGAHDGISMENGYPSRVEPTGQQDDGPRHPVDVAIAADLPNIEHEVTIFKRQDEGNNRFDVYGILLDEGAKLMPTATPLPERRIEVYGDSVTCGERCEAACYVGQADPEVDLSPYSNAWYSYAAITARNLGAQAHLVSQGGTTLLDGIGWFHAPDYIGMESIWDKSVYNTQLGGTSPWDFAQYTPHVVVVALGQNDAHPRDFMADDYDGEEATHWRARYVDFVHALRGKYPHALIVLATTVLIHDPSWDRAIDEVCHTVNDEGDDRVQHFLYSRNAAATPGHPRVAEQQAMADELTAYLESFGPDLWK</sequence>
<reference evidence="6 7" key="1">
    <citation type="journal article" date="2016" name="Sci. Rep.">
        <title>Evaluation of genetic diversity among strains of the human gut commensal Bifidobacterium adolescentis.</title>
        <authorList>
            <person name="Duranti S."/>
            <person name="Milani C."/>
            <person name="Lugli G.A."/>
            <person name="Mancabelli L."/>
            <person name="Turroni F."/>
            <person name="Ferrario C."/>
            <person name="Mangifesta M."/>
            <person name="Viappiani A."/>
            <person name="Sanchez B."/>
            <person name="Margolles A."/>
            <person name="van Sinderen D."/>
            <person name="Ventura M."/>
        </authorList>
    </citation>
    <scope>NUCLEOTIDE SEQUENCE [LARGE SCALE GENOMIC DNA]</scope>
    <source>
        <strain evidence="6 7">AL46-7</strain>
    </source>
</reference>
<gene>
    <name evidence="3" type="primary">ege</name>
    <name evidence="6" type="ORF">AL0467_0103</name>
    <name evidence="3" type="ORF">BIFAD42_08090</name>
    <name evidence="4" type="ORF">GA542_00515</name>
    <name evidence="5" type="ORF">NE692_05800</name>
</gene>
<evidence type="ECO:0000313" key="5">
    <source>
        <dbReference type="EMBL" id="MCQ4792972.1"/>
    </source>
</evidence>
<dbReference type="RefSeq" id="WP_055308889.1">
    <property type="nucleotide sequence ID" value="NZ_BPPZ01000003.1"/>
</dbReference>
<dbReference type="Gene3D" id="2.60.120.260">
    <property type="entry name" value="Galactose-binding domain-like"/>
    <property type="match status" value="1"/>
</dbReference>
<evidence type="ECO:0000259" key="1">
    <source>
        <dbReference type="Pfam" id="PF13472"/>
    </source>
</evidence>
<dbReference type="Pfam" id="PF17996">
    <property type="entry name" value="CE2_N"/>
    <property type="match status" value="1"/>
</dbReference>
<dbReference type="Proteomes" id="UP000193208">
    <property type="component" value="Unassembled WGS sequence"/>
</dbReference>
<evidence type="ECO:0000259" key="2">
    <source>
        <dbReference type="Pfam" id="PF17996"/>
    </source>
</evidence>
<dbReference type="EMBL" id="WDFR01000001">
    <property type="protein sequence ID" value="KAB6031728.1"/>
    <property type="molecule type" value="Genomic_DNA"/>
</dbReference>
<reference evidence="5" key="4">
    <citation type="submission" date="2022-06" db="EMBL/GenBank/DDBJ databases">
        <title>Isolation of gut microbiota from human fecal samples.</title>
        <authorList>
            <person name="Pamer E.G."/>
            <person name="Barat B."/>
            <person name="Waligurski E."/>
            <person name="Medina S."/>
            <person name="Paddock L."/>
            <person name="Mostad J."/>
        </authorList>
    </citation>
    <scope>NUCLEOTIDE SEQUENCE</scope>
    <source>
        <strain evidence="5">SL.1.01</strain>
    </source>
</reference>
<evidence type="ECO:0000313" key="4">
    <source>
        <dbReference type="EMBL" id="KAB6031728.1"/>
    </source>
</evidence>
<accession>A0A173XWP0</accession>
<dbReference type="Proteomes" id="UP000886943">
    <property type="component" value="Unassembled WGS sequence"/>
</dbReference>
<protein>
    <submittedName>
        <fullName evidence="6">Electron transport complex, RnfABCDGE type, D subunit</fullName>
    </submittedName>
    <submittedName>
        <fullName evidence="4">Electron transporter RnfD</fullName>
    </submittedName>
    <submittedName>
        <fullName evidence="5">GDSL-type esterase/lipase family protein</fullName>
    </submittedName>
</protein>
<evidence type="ECO:0000313" key="7">
    <source>
        <dbReference type="Proteomes" id="UP000193208"/>
    </source>
</evidence>
<organism evidence="6 7">
    <name type="scientific">Bifidobacterium adolescentis</name>
    <dbReference type="NCBI Taxonomy" id="1680"/>
    <lineage>
        <taxon>Bacteria</taxon>
        <taxon>Bacillati</taxon>
        <taxon>Actinomycetota</taxon>
        <taxon>Actinomycetes</taxon>
        <taxon>Bifidobacteriales</taxon>
        <taxon>Bifidobacteriaceae</taxon>
        <taxon>Bifidobacterium</taxon>
    </lineage>
</organism>
<dbReference type="EMBL" id="LNKI01000001">
    <property type="protein sequence ID" value="OSH01051.1"/>
    <property type="molecule type" value="Genomic_DNA"/>
</dbReference>
<dbReference type="Gene3D" id="3.40.50.1110">
    <property type="entry name" value="SGNH hydrolase"/>
    <property type="match status" value="1"/>
</dbReference>
<dbReference type="EMBL" id="JANFYM010000004">
    <property type="protein sequence ID" value="MCQ4792972.1"/>
    <property type="molecule type" value="Genomic_DNA"/>
</dbReference>
<evidence type="ECO:0000313" key="3">
    <source>
        <dbReference type="EMBL" id="GJD13825.1"/>
    </source>
</evidence>
<evidence type="ECO:0000313" key="8">
    <source>
        <dbReference type="Proteomes" id="UP000470926"/>
    </source>
</evidence>
<dbReference type="SUPFAM" id="SSF52266">
    <property type="entry name" value="SGNH hydrolase"/>
    <property type="match status" value="1"/>
</dbReference>
<dbReference type="InterPro" id="IPR040794">
    <property type="entry name" value="CE2_N"/>
</dbReference>
<dbReference type="AlphaFoldDB" id="A0A173XWP0"/>
<reference evidence="4 8" key="2">
    <citation type="journal article" date="2019" name="Nat. Med.">
        <title>A library of human gut bacterial isolates paired with longitudinal multiomics data enables mechanistic microbiome research.</title>
        <authorList>
            <person name="Poyet M."/>
            <person name="Groussin M."/>
            <person name="Gibbons S.M."/>
            <person name="Avila-Pacheco J."/>
            <person name="Jiang X."/>
            <person name="Kearney S.M."/>
            <person name="Perrotta A.R."/>
            <person name="Berdy B."/>
            <person name="Zhao S."/>
            <person name="Lieberman T.D."/>
            <person name="Swanson P.K."/>
            <person name="Smith M."/>
            <person name="Roesemann S."/>
            <person name="Alexander J.E."/>
            <person name="Rich S.A."/>
            <person name="Livny J."/>
            <person name="Vlamakis H."/>
            <person name="Clish C."/>
            <person name="Bullock K."/>
            <person name="Deik A."/>
            <person name="Scott J."/>
            <person name="Pierce K.A."/>
            <person name="Xavier R.J."/>
            <person name="Alm E.J."/>
        </authorList>
    </citation>
    <scope>NUCLEOTIDE SEQUENCE [LARGE SCALE GENOMIC DNA]</scope>
    <source>
        <strain evidence="4 8">BIOML-A26</strain>
    </source>
</reference>
<reference evidence="3" key="3">
    <citation type="submission" date="2021-08" db="EMBL/GenBank/DDBJ databases">
        <title>Draft genome sequence of the GABA producer Bifidobacterium adolescentis 4-2, isolated from healthy human feces.</title>
        <authorList>
            <person name="Altaib H."/>
            <person name="Niwa R."/>
            <person name="Abe M."/>
            <person name="Suzuki T."/>
        </authorList>
    </citation>
    <scope>NUCLEOTIDE SEQUENCE</scope>
    <source>
        <strain evidence="3">4-2</strain>
    </source>
</reference>
<dbReference type="InterPro" id="IPR052762">
    <property type="entry name" value="PCW_deacetylase/CE"/>
</dbReference>
<dbReference type="PANTHER" id="PTHR37834:SF2">
    <property type="entry name" value="ESTERASE, SGNH HYDROLASE-TYPE"/>
    <property type="match status" value="1"/>
</dbReference>
<feature type="domain" description="Carbohydrate esterase 2 N-terminal" evidence="2">
    <location>
        <begin position="20"/>
        <end position="85"/>
    </location>
</feature>
<dbReference type="Pfam" id="PF13472">
    <property type="entry name" value="Lipase_GDSL_2"/>
    <property type="match status" value="1"/>
</dbReference>
<name>A0A173XWP0_BIFAD</name>
<dbReference type="InterPro" id="IPR036514">
    <property type="entry name" value="SGNH_hydro_sf"/>
</dbReference>
<proteinExistence type="predicted"/>
<dbReference type="Proteomes" id="UP001206013">
    <property type="component" value="Unassembled WGS sequence"/>
</dbReference>
<dbReference type="PANTHER" id="PTHR37834">
    <property type="entry name" value="GDSL-LIKE LIPASE/ACYLHYDROLASE DOMAIN PROTEIN (AFU_ORTHOLOGUE AFUA_2G00620)"/>
    <property type="match status" value="1"/>
</dbReference>
<feature type="domain" description="SGNH hydrolase-type esterase" evidence="1">
    <location>
        <begin position="166"/>
        <end position="331"/>
    </location>
</feature>
<comment type="caution">
    <text evidence="6">The sequence shown here is derived from an EMBL/GenBank/DDBJ whole genome shotgun (WGS) entry which is preliminary data.</text>
</comment>
<dbReference type="Proteomes" id="UP000470926">
    <property type="component" value="Unassembled WGS sequence"/>
</dbReference>
<evidence type="ECO:0000313" key="6">
    <source>
        <dbReference type="EMBL" id="OSH01051.1"/>
    </source>
</evidence>
<dbReference type="EMBL" id="BPPZ01000003">
    <property type="protein sequence ID" value="GJD13825.1"/>
    <property type="molecule type" value="Genomic_DNA"/>
</dbReference>